<protein>
    <submittedName>
        <fullName evidence="1">Uncharacterized protein</fullName>
    </submittedName>
</protein>
<dbReference type="OrthoDB" id="5288207at2"/>
<gene>
    <name evidence="1" type="ORF">C0V70_09815</name>
</gene>
<dbReference type="Proteomes" id="UP000235584">
    <property type="component" value="Chromosome"/>
</dbReference>
<accession>A0A2K9NS93</accession>
<evidence type="ECO:0000313" key="1">
    <source>
        <dbReference type="EMBL" id="AUN98396.1"/>
    </source>
</evidence>
<organism evidence="1 2">
    <name type="scientific">Bacteriovorax stolpii</name>
    <name type="common">Bdellovibrio stolpii</name>
    <dbReference type="NCBI Taxonomy" id="960"/>
    <lineage>
        <taxon>Bacteria</taxon>
        <taxon>Pseudomonadati</taxon>
        <taxon>Bdellovibrionota</taxon>
        <taxon>Bacteriovoracia</taxon>
        <taxon>Bacteriovoracales</taxon>
        <taxon>Bacteriovoracaceae</taxon>
        <taxon>Bacteriovorax</taxon>
    </lineage>
</organism>
<proteinExistence type="predicted"/>
<dbReference type="KEGG" id="bsto:C0V70_09815"/>
<dbReference type="EMBL" id="CP025704">
    <property type="protein sequence ID" value="AUN98396.1"/>
    <property type="molecule type" value="Genomic_DNA"/>
</dbReference>
<sequence length="433" mass="47436">MKKHYPIILLSLSLSTMLAFKAGDEIELDSFLNARANPNFLRSAANIKTTLKKGTTGDVLEIKKFSSGNSGIKIKVTSGTHAGESYWVYYNKNNPAIKLTDKKQKDSTTPERLNLKDSPRSETLRDTAAVRDLTESALVQTSMQAQTLTSTVNETLTPPVLDCPPKVETKPEVVLSSVPEDNYQVSDLVAPFRDRPGVRQGYPGCRNTSSNPIYAVCRVGAETNPPDGFKIFNGGPNAIVATNEYYINRTFEFDSPDRARSDMKLMISDAPDDTTSHTTYSIMLFFPRTSLPSIKEVGNELHVTLPNGEAVQYNAKTGEIIGGVLTEGKMAQDPKNKNKAFPPAVKYNGSGVVIRADKSGDLPYGDIELRDGSSAPSVTIATVSKKGHKDCKIPSKDIWYNDAEKKDVLIRPEYATDAGLDSFLKKKCGFSLF</sequence>
<dbReference type="AlphaFoldDB" id="A0A2K9NS93"/>
<dbReference type="RefSeq" id="WP_102243687.1">
    <property type="nucleotide sequence ID" value="NZ_CP025704.1"/>
</dbReference>
<name>A0A2K9NS93_BACTC</name>
<keyword evidence="2" id="KW-1185">Reference proteome</keyword>
<reference evidence="1 2" key="1">
    <citation type="submission" date="2018-01" db="EMBL/GenBank/DDBJ databases">
        <title>Complete genome sequence of Bacteriovorax stolpii DSM12778.</title>
        <authorList>
            <person name="Tang B."/>
            <person name="Chang J."/>
        </authorList>
    </citation>
    <scope>NUCLEOTIDE SEQUENCE [LARGE SCALE GENOMIC DNA]</scope>
    <source>
        <strain evidence="1 2">DSM 12778</strain>
    </source>
</reference>
<evidence type="ECO:0000313" key="2">
    <source>
        <dbReference type="Proteomes" id="UP000235584"/>
    </source>
</evidence>